<evidence type="ECO:0000313" key="1">
    <source>
        <dbReference type="EMBL" id="KAF2482038.1"/>
    </source>
</evidence>
<dbReference type="GeneID" id="54470859"/>
<dbReference type="Proteomes" id="UP000799767">
    <property type="component" value="Unassembled WGS sequence"/>
</dbReference>
<dbReference type="EMBL" id="MU001637">
    <property type="protein sequence ID" value="KAF2482038.1"/>
    <property type="molecule type" value="Genomic_DNA"/>
</dbReference>
<evidence type="ECO:0000313" key="2">
    <source>
        <dbReference type="Proteomes" id="UP000799767"/>
    </source>
</evidence>
<proteinExistence type="predicted"/>
<gene>
    <name evidence="1" type="ORF">BDY17DRAFT_176152</name>
</gene>
<dbReference type="AlphaFoldDB" id="A0A6A6PPL7"/>
<accession>A0A6A6PPL7</accession>
<protein>
    <submittedName>
        <fullName evidence="1">Uncharacterized protein</fullName>
    </submittedName>
</protein>
<organism evidence="1 2">
    <name type="scientific">Neohortaea acidophila</name>
    <dbReference type="NCBI Taxonomy" id="245834"/>
    <lineage>
        <taxon>Eukaryota</taxon>
        <taxon>Fungi</taxon>
        <taxon>Dikarya</taxon>
        <taxon>Ascomycota</taxon>
        <taxon>Pezizomycotina</taxon>
        <taxon>Dothideomycetes</taxon>
        <taxon>Dothideomycetidae</taxon>
        <taxon>Mycosphaerellales</taxon>
        <taxon>Teratosphaeriaceae</taxon>
        <taxon>Neohortaea</taxon>
    </lineage>
</organism>
<reference evidence="1" key="1">
    <citation type="journal article" date="2020" name="Stud. Mycol.">
        <title>101 Dothideomycetes genomes: a test case for predicting lifestyles and emergence of pathogens.</title>
        <authorList>
            <person name="Haridas S."/>
            <person name="Albert R."/>
            <person name="Binder M."/>
            <person name="Bloem J."/>
            <person name="Labutti K."/>
            <person name="Salamov A."/>
            <person name="Andreopoulos B."/>
            <person name="Baker S."/>
            <person name="Barry K."/>
            <person name="Bills G."/>
            <person name="Bluhm B."/>
            <person name="Cannon C."/>
            <person name="Castanera R."/>
            <person name="Culley D."/>
            <person name="Daum C."/>
            <person name="Ezra D."/>
            <person name="Gonzalez J."/>
            <person name="Henrissat B."/>
            <person name="Kuo A."/>
            <person name="Liang C."/>
            <person name="Lipzen A."/>
            <person name="Lutzoni F."/>
            <person name="Magnuson J."/>
            <person name="Mondo S."/>
            <person name="Nolan M."/>
            <person name="Ohm R."/>
            <person name="Pangilinan J."/>
            <person name="Park H.-J."/>
            <person name="Ramirez L."/>
            <person name="Alfaro M."/>
            <person name="Sun H."/>
            <person name="Tritt A."/>
            <person name="Yoshinaga Y."/>
            <person name="Zwiers L.-H."/>
            <person name="Turgeon B."/>
            <person name="Goodwin S."/>
            <person name="Spatafora J."/>
            <person name="Crous P."/>
            <person name="Grigoriev I."/>
        </authorList>
    </citation>
    <scope>NUCLEOTIDE SEQUENCE</scope>
    <source>
        <strain evidence="1">CBS 113389</strain>
    </source>
</reference>
<dbReference type="RefSeq" id="XP_033588608.1">
    <property type="nucleotide sequence ID" value="XM_033729857.1"/>
</dbReference>
<sequence>MQPEGRSLNPRQTLGARGGIRSSSLALLFCFGKVLLPLYVAISGCSCTLASLDVCLHHHQLRPSDKQHTLRARGSIASGRDPWLLSLERKANDGPACTLAARWQGGDGSPASYCRPSSLITPTPAHGVESTHRPTAQLPARAMGIYLVPRSRSACLIACAREGSGRTYARHGHATGTGWAAETLDGR</sequence>
<keyword evidence="2" id="KW-1185">Reference proteome</keyword>
<name>A0A6A6PPL7_9PEZI</name>